<name>A0A2H4JB40_9CAUD</name>
<dbReference type="EMBL" id="MF417954">
    <property type="protein sequence ID" value="ASN72450.1"/>
    <property type="molecule type" value="Genomic_DNA"/>
</dbReference>
<dbReference type="Pfam" id="PF07751">
    <property type="entry name" value="Abi_2"/>
    <property type="match status" value="1"/>
</dbReference>
<evidence type="ECO:0000313" key="1">
    <source>
        <dbReference type="EMBL" id="ASN72450.1"/>
    </source>
</evidence>
<proteinExistence type="predicted"/>
<organism evidence="1">
    <name type="scientific">uncultured Caudovirales phage</name>
    <dbReference type="NCBI Taxonomy" id="2100421"/>
    <lineage>
        <taxon>Viruses</taxon>
        <taxon>Duplodnaviria</taxon>
        <taxon>Heunggongvirae</taxon>
        <taxon>Uroviricota</taxon>
        <taxon>Caudoviricetes</taxon>
        <taxon>Peduoviridae</taxon>
        <taxon>Maltschvirus</taxon>
        <taxon>Maltschvirus maltsch</taxon>
    </lineage>
</organism>
<dbReference type="InterPro" id="IPR011664">
    <property type="entry name" value="Abi_system_AbiD/AbiF-like"/>
</dbReference>
<accession>A0A2H4JB40</accession>
<protein>
    <recommendedName>
        <fullName evidence="2">Abortive infection bacteriophage resistance protein</fullName>
    </recommendedName>
</protein>
<gene>
    <name evidence="1" type="ORF">8AX7_10</name>
</gene>
<evidence type="ECO:0008006" key="2">
    <source>
        <dbReference type="Google" id="ProtNLM"/>
    </source>
</evidence>
<reference evidence="1" key="1">
    <citation type="submission" date="2017-06" db="EMBL/GenBank/DDBJ databases">
        <title>Novel phages from South African skin metaviromes.</title>
        <authorList>
            <person name="van Zyl L.J."/>
            <person name="Abrahams Y."/>
            <person name="Stander E.A."/>
            <person name="Kirby B.M."/>
            <person name="Clavaud C."/>
            <person name="Farcet C."/>
            <person name="Breton L."/>
            <person name="Trindade M.I."/>
        </authorList>
    </citation>
    <scope>NUCLEOTIDE SEQUENCE</scope>
</reference>
<sequence length="346" mass="41040">MKDINAIKTYLKTSKESKPYLSCKEQVILLKDRGLIIDNEDFALLQLETISYYSLINAYSHFFKNKDNDQFVENTHFRDLFHCYQNDMRLKNLYFKYLILIEQSLKNNVAAVVAKNFGVNEPKTKSKNNPKLFDRKYSYLDTYYYDPHKSKRAGVLDDISKSLNWNKVESINHYKKKHNHVPPWIIILPHNFGLTIKWLSILKKNHKIEVLKSVSNITDNEKELSSIGVDSLNLLREFRNRIAHGHRFYSFKSESQLSRTHFNNIIGYELILKEDYAKDIGRNDLYALTLIILLFTRNKPTRDNLIEELFKLYGEMDQYNKINLLESIGFTYDLIRKLSFFNENYL</sequence>